<accession>A0ABV6JKA6</accession>
<feature type="domain" description="ABC transmembrane type-1" evidence="9">
    <location>
        <begin position="43"/>
        <end position="318"/>
    </location>
</feature>
<dbReference type="InterPro" id="IPR027417">
    <property type="entry name" value="P-loop_NTPase"/>
</dbReference>
<keyword evidence="4 10" id="KW-0067">ATP-binding</keyword>
<evidence type="ECO:0000313" key="10">
    <source>
        <dbReference type="EMBL" id="MFC0395924.1"/>
    </source>
</evidence>
<dbReference type="SUPFAM" id="SSF52540">
    <property type="entry name" value="P-loop containing nucleoside triphosphate hydrolases"/>
    <property type="match status" value="1"/>
</dbReference>
<dbReference type="PANTHER" id="PTHR24221:SF654">
    <property type="entry name" value="ATP-BINDING CASSETTE SUB-FAMILY B MEMBER 6"/>
    <property type="match status" value="1"/>
</dbReference>
<evidence type="ECO:0000256" key="6">
    <source>
        <dbReference type="ARBA" id="ARBA00023136"/>
    </source>
</evidence>
<gene>
    <name evidence="10" type="ORF">ACFFJ8_31710</name>
</gene>
<keyword evidence="11" id="KW-1185">Reference proteome</keyword>
<evidence type="ECO:0000256" key="4">
    <source>
        <dbReference type="ARBA" id="ARBA00022840"/>
    </source>
</evidence>
<feature type="transmembrane region" description="Helical" evidence="7">
    <location>
        <begin position="20"/>
        <end position="41"/>
    </location>
</feature>
<proteinExistence type="predicted"/>
<dbReference type="InterPro" id="IPR003593">
    <property type="entry name" value="AAA+_ATPase"/>
</dbReference>
<evidence type="ECO:0000256" key="2">
    <source>
        <dbReference type="ARBA" id="ARBA00022692"/>
    </source>
</evidence>
<evidence type="ECO:0000313" key="11">
    <source>
        <dbReference type="Proteomes" id="UP001589818"/>
    </source>
</evidence>
<dbReference type="PANTHER" id="PTHR24221">
    <property type="entry name" value="ATP-BINDING CASSETTE SUB-FAMILY B"/>
    <property type="match status" value="1"/>
</dbReference>
<dbReference type="InterPro" id="IPR017871">
    <property type="entry name" value="ABC_transporter-like_CS"/>
</dbReference>
<dbReference type="Gene3D" id="1.20.1560.10">
    <property type="entry name" value="ABC transporter type 1, transmembrane domain"/>
    <property type="match status" value="1"/>
</dbReference>
<dbReference type="InterPro" id="IPR011527">
    <property type="entry name" value="ABC1_TM_dom"/>
</dbReference>
<dbReference type="GO" id="GO:0005524">
    <property type="term" value="F:ATP binding"/>
    <property type="evidence" value="ECO:0007669"/>
    <property type="project" value="UniProtKB-KW"/>
</dbReference>
<feature type="transmembrane region" description="Helical" evidence="7">
    <location>
        <begin position="153"/>
        <end position="174"/>
    </location>
</feature>
<keyword evidence="3" id="KW-0547">Nucleotide-binding</keyword>
<dbReference type="Pfam" id="PF00664">
    <property type="entry name" value="ABC_membrane"/>
    <property type="match status" value="1"/>
</dbReference>
<evidence type="ECO:0000256" key="7">
    <source>
        <dbReference type="SAM" id="Phobius"/>
    </source>
</evidence>
<feature type="transmembrane region" description="Helical" evidence="7">
    <location>
        <begin position="180"/>
        <end position="197"/>
    </location>
</feature>
<reference evidence="10 11" key="1">
    <citation type="submission" date="2024-09" db="EMBL/GenBank/DDBJ databases">
        <authorList>
            <person name="Sun Q."/>
            <person name="Mori K."/>
        </authorList>
    </citation>
    <scope>NUCLEOTIDE SEQUENCE [LARGE SCALE GENOMIC DNA]</scope>
    <source>
        <strain evidence="10 11">CCM 4839</strain>
    </source>
</reference>
<feature type="transmembrane region" description="Helical" evidence="7">
    <location>
        <begin position="264"/>
        <end position="286"/>
    </location>
</feature>
<dbReference type="InterPro" id="IPR003439">
    <property type="entry name" value="ABC_transporter-like_ATP-bd"/>
</dbReference>
<dbReference type="RefSeq" id="WP_204817467.1">
    <property type="nucleotide sequence ID" value="NZ_JANHOF010000002.1"/>
</dbReference>
<dbReference type="PROSITE" id="PS50893">
    <property type="entry name" value="ABC_TRANSPORTER_2"/>
    <property type="match status" value="1"/>
</dbReference>
<feature type="domain" description="ABC transporter" evidence="8">
    <location>
        <begin position="357"/>
        <end position="593"/>
    </location>
</feature>
<protein>
    <submittedName>
        <fullName evidence="10">ABC transporter ATP-binding protein</fullName>
    </submittedName>
</protein>
<dbReference type="InterPro" id="IPR039421">
    <property type="entry name" value="Type_1_exporter"/>
</dbReference>
<dbReference type="Pfam" id="PF00005">
    <property type="entry name" value="ABC_tran"/>
    <property type="match status" value="1"/>
</dbReference>
<comment type="subcellular location">
    <subcellularLocation>
        <location evidence="1">Cell membrane</location>
        <topology evidence="1">Multi-pass membrane protein</topology>
    </subcellularLocation>
</comment>
<evidence type="ECO:0000259" key="9">
    <source>
        <dbReference type="PROSITE" id="PS50929"/>
    </source>
</evidence>
<dbReference type="Proteomes" id="UP001589818">
    <property type="component" value="Unassembled WGS sequence"/>
</dbReference>
<evidence type="ECO:0000256" key="5">
    <source>
        <dbReference type="ARBA" id="ARBA00022989"/>
    </source>
</evidence>
<evidence type="ECO:0000259" key="8">
    <source>
        <dbReference type="PROSITE" id="PS50893"/>
    </source>
</evidence>
<dbReference type="EMBL" id="JBHLVF010000047">
    <property type="protein sequence ID" value="MFC0395924.1"/>
    <property type="molecule type" value="Genomic_DNA"/>
</dbReference>
<dbReference type="SMART" id="SM00382">
    <property type="entry name" value="AAA"/>
    <property type="match status" value="1"/>
</dbReference>
<dbReference type="Gene3D" id="3.40.50.300">
    <property type="entry name" value="P-loop containing nucleotide triphosphate hydrolases"/>
    <property type="match status" value="1"/>
</dbReference>
<organism evidence="10 11">
    <name type="scientific">Paenibacillus mendelii</name>
    <dbReference type="NCBI Taxonomy" id="206163"/>
    <lineage>
        <taxon>Bacteria</taxon>
        <taxon>Bacillati</taxon>
        <taxon>Bacillota</taxon>
        <taxon>Bacilli</taxon>
        <taxon>Bacillales</taxon>
        <taxon>Paenibacillaceae</taxon>
        <taxon>Paenibacillus</taxon>
    </lineage>
</organism>
<feature type="transmembrane region" description="Helical" evidence="7">
    <location>
        <begin position="74"/>
        <end position="93"/>
    </location>
</feature>
<dbReference type="PROSITE" id="PS50929">
    <property type="entry name" value="ABC_TM1F"/>
    <property type="match status" value="1"/>
</dbReference>
<evidence type="ECO:0000256" key="1">
    <source>
        <dbReference type="ARBA" id="ARBA00004651"/>
    </source>
</evidence>
<name>A0ABV6JKA6_9BACL</name>
<sequence length="600" mass="67452">MTQIIFYLKKLHTFAGAKLYITLAGMIAISFLEGIGIYLLIPMLSLIGVFQVSDAAIPYISGLISKLNQIPDQYNVPIVLAGYIFLIVGQAFLQRNQAIMNIKMQQGFIRYLRLDTYQALLQANWQFYLTKRKSDFNHILTSELARVSQGTHLFLRLATSLVFTIVQLSFAFWISAKLTLLVIISGALLAIFSRRFIKNAKTLGDRTTDLSQKYFAGITEQFSGIKDIKSNRLEQSHMSWFRSLCSRMELNIIQLTKLQSTTQFFYSTTAAVLIVLFVFLSLNVFVVRPEQLMLIIIIFARLWPRFTGIQNSLEQITTTIPAFNSLLTMQRECEEAREQELPADGSKEAAIRVVEGIECRNVHFRYSSDQSAYALQGIDLRIPANGMTAIVGKSGAGKSTLIDMLMGLILPEQGEVLIDGRPLTREKILALRHSISYVSQDPFLFNTSIRENMMMVEPHASEEQLWEALEQSASAEFVRTLPQGLDTIIGDRGIRLSGGERQRIVLARAILRKPSILVLDEATSALDTENEAKIQRTLERLKGSMTVIVIAHRLSTIRNADQVIVMERGEIIQSGGYQQLLKETRGTFNKLLAYQAGANG</sequence>
<keyword evidence="2 7" id="KW-0812">Transmembrane</keyword>
<keyword evidence="5 7" id="KW-1133">Transmembrane helix</keyword>
<dbReference type="PROSITE" id="PS00211">
    <property type="entry name" value="ABC_TRANSPORTER_1"/>
    <property type="match status" value="1"/>
</dbReference>
<evidence type="ECO:0000256" key="3">
    <source>
        <dbReference type="ARBA" id="ARBA00022741"/>
    </source>
</evidence>
<dbReference type="SUPFAM" id="SSF90123">
    <property type="entry name" value="ABC transporter transmembrane region"/>
    <property type="match status" value="1"/>
</dbReference>
<keyword evidence="6 7" id="KW-0472">Membrane</keyword>
<dbReference type="InterPro" id="IPR036640">
    <property type="entry name" value="ABC1_TM_sf"/>
</dbReference>
<comment type="caution">
    <text evidence="10">The sequence shown here is derived from an EMBL/GenBank/DDBJ whole genome shotgun (WGS) entry which is preliminary data.</text>
</comment>